<reference evidence="1 2" key="1">
    <citation type="journal article" date="2021" name="Nat. Commun.">
        <title>Genetic determinants of endophytism in the Arabidopsis root mycobiome.</title>
        <authorList>
            <person name="Mesny F."/>
            <person name="Miyauchi S."/>
            <person name="Thiergart T."/>
            <person name="Pickel B."/>
            <person name="Atanasova L."/>
            <person name="Karlsson M."/>
            <person name="Huettel B."/>
            <person name="Barry K.W."/>
            <person name="Haridas S."/>
            <person name="Chen C."/>
            <person name="Bauer D."/>
            <person name="Andreopoulos W."/>
            <person name="Pangilinan J."/>
            <person name="LaButti K."/>
            <person name="Riley R."/>
            <person name="Lipzen A."/>
            <person name="Clum A."/>
            <person name="Drula E."/>
            <person name="Henrissat B."/>
            <person name="Kohler A."/>
            <person name="Grigoriev I.V."/>
            <person name="Martin F.M."/>
            <person name="Hacquard S."/>
        </authorList>
    </citation>
    <scope>NUCLEOTIDE SEQUENCE [LARGE SCALE GENOMIC DNA]</scope>
    <source>
        <strain evidence="1 2">MPI-SDFR-AT-0079</strain>
    </source>
</reference>
<dbReference type="Proteomes" id="UP000724584">
    <property type="component" value="Unassembled WGS sequence"/>
</dbReference>
<evidence type="ECO:0000313" key="2">
    <source>
        <dbReference type="Proteomes" id="UP000724584"/>
    </source>
</evidence>
<proteinExistence type="predicted"/>
<comment type="caution">
    <text evidence="1">The sequence shown here is derived from an EMBL/GenBank/DDBJ whole genome shotgun (WGS) entry which is preliminary data.</text>
</comment>
<keyword evidence="2" id="KW-1185">Reference proteome</keyword>
<dbReference type="EMBL" id="JAGIZQ010000007">
    <property type="protein sequence ID" value="KAH6617463.1"/>
    <property type="molecule type" value="Genomic_DNA"/>
</dbReference>
<name>A0ACB7NZU2_9PEZI</name>
<sequence length="495" mass="51781">MDPSGGPQGIPVGDLADGLAGIKKTAFKAAVAVFFALAILSVLARAGFRLRARQALALDDYLVFAAATLLSGGTGLLYNICDNLYLSSAIHLDPSIALHLESQSVAGLVDAVRGYRSYLAIAWTTISLVKLSFLAFFRQRIGQTPNIRLHYWSLVALTVISWLLCVVEPFIICPNVGSGSSCFANSDAVVCASLTGLTTALDISTIILITTIPITLTLQKQPTPLPNSNNNNLTPEPGTSPTLTPPKPPSPILGTALIALALIFTTATASFSAVRASRAAAADLPQTAFWLALQASSAVLVVGLGTFSRSLLGGRGGPGGVEGGNSTGERDTGAGEARGIKDRAGKGGIAGLWGLVTGVGGRGEPEVSQLGTVVVVGEEADGVPPMKEKVGVREEVRQTTSSPVPRNPPIAYHYPMWGPQSTHGRSATEDEMRAGQDLIWLNPSLQASQTSFGSATLYERRGSERRGSERRGSERRGSESVNHIALVGAIAECKM</sequence>
<gene>
    <name evidence="1" type="ORF">F5144DRAFT_633690</name>
</gene>
<protein>
    <submittedName>
        <fullName evidence="1">Uncharacterized protein</fullName>
    </submittedName>
</protein>
<organism evidence="1 2">
    <name type="scientific">Chaetomium tenue</name>
    <dbReference type="NCBI Taxonomy" id="1854479"/>
    <lineage>
        <taxon>Eukaryota</taxon>
        <taxon>Fungi</taxon>
        <taxon>Dikarya</taxon>
        <taxon>Ascomycota</taxon>
        <taxon>Pezizomycotina</taxon>
        <taxon>Sordariomycetes</taxon>
        <taxon>Sordariomycetidae</taxon>
        <taxon>Sordariales</taxon>
        <taxon>Chaetomiaceae</taxon>
        <taxon>Chaetomium</taxon>
    </lineage>
</organism>
<evidence type="ECO:0000313" key="1">
    <source>
        <dbReference type="EMBL" id="KAH6617463.1"/>
    </source>
</evidence>
<accession>A0ACB7NZU2</accession>